<dbReference type="Gene3D" id="3.30.70.1280">
    <property type="entry name" value="SP0830-like domains"/>
    <property type="match status" value="1"/>
</dbReference>
<accession>A0A7L4ZYY5</accession>
<dbReference type="EMBL" id="VTWU01000003">
    <property type="protein sequence ID" value="KAA9333257.1"/>
    <property type="molecule type" value="Genomic_DNA"/>
</dbReference>
<sequence length="180" mass="20160">MTYIALLRGINVGGHRVTMDELRRHFADLGLARVRTYIQSGNVFFDAPADTDRAQLQARIEAHLHQALGYAVPVFLRTPDELAHLLALDPFRHLTVTDDMRLCLVLLAEPAPAGLALPLRSPKGDYEILHLTEREAFVVWHLLDGRPPSSTAFLDKTLGRHTTTRFFHTAAKILAAARHE</sequence>
<evidence type="ECO:0000313" key="1">
    <source>
        <dbReference type="EMBL" id="KAA9333257.1"/>
    </source>
</evidence>
<dbReference type="AlphaFoldDB" id="A0A7L4ZYY5"/>
<proteinExistence type="predicted"/>
<dbReference type="PIRSF" id="PIRSF008502">
    <property type="entry name" value="UCP008502"/>
    <property type="match status" value="1"/>
</dbReference>
<reference evidence="1 2" key="1">
    <citation type="submission" date="2019-09" db="EMBL/GenBank/DDBJ databases">
        <title>Genome sequence of Hymenobacter sp. M3.</title>
        <authorList>
            <person name="Srinivasan S."/>
        </authorList>
    </citation>
    <scope>NUCLEOTIDE SEQUENCE [LARGE SCALE GENOMIC DNA]</scope>
    <source>
        <strain evidence="1 2">M3</strain>
    </source>
</reference>
<keyword evidence="2" id="KW-1185">Reference proteome</keyword>
<name>A0A7L4ZYY5_9BACT</name>
<dbReference type="SUPFAM" id="SSF160379">
    <property type="entry name" value="SP0830-like"/>
    <property type="match status" value="1"/>
</dbReference>
<dbReference type="Pfam" id="PF08002">
    <property type="entry name" value="DUF1697"/>
    <property type="match status" value="1"/>
</dbReference>
<dbReference type="PANTHER" id="PTHR36439:SF1">
    <property type="entry name" value="DUF1697 DOMAIN-CONTAINING PROTEIN"/>
    <property type="match status" value="1"/>
</dbReference>
<gene>
    <name evidence="1" type="ORF">F0P96_09775</name>
</gene>
<dbReference type="PANTHER" id="PTHR36439">
    <property type="entry name" value="BLL4334 PROTEIN"/>
    <property type="match status" value="1"/>
</dbReference>
<dbReference type="InterPro" id="IPR012545">
    <property type="entry name" value="DUF1697"/>
</dbReference>
<evidence type="ECO:0000313" key="2">
    <source>
        <dbReference type="Proteomes" id="UP000326380"/>
    </source>
</evidence>
<organism evidence="1 2">
    <name type="scientific">Hymenobacter busanensis</name>
    <dbReference type="NCBI Taxonomy" id="2607656"/>
    <lineage>
        <taxon>Bacteria</taxon>
        <taxon>Pseudomonadati</taxon>
        <taxon>Bacteroidota</taxon>
        <taxon>Cytophagia</taxon>
        <taxon>Cytophagales</taxon>
        <taxon>Hymenobacteraceae</taxon>
        <taxon>Hymenobacter</taxon>
    </lineage>
</organism>
<dbReference type="Proteomes" id="UP000326380">
    <property type="component" value="Unassembled WGS sequence"/>
</dbReference>
<protein>
    <submittedName>
        <fullName evidence="1">DUF1697 domain-containing protein</fullName>
    </submittedName>
</protein>
<dbReference type="RefSeq" id="WP_151078678.1">
    <property type="nucleotide sequence ID" value="NZ_CP047647.1"/>
</dbReference>
<comment type="caution">
    <text evidence="1">The sequence shown here is derived from an EMBL/GenBank/DDBJ whole genome shotgun (WGS) entry which is preliminary data.</text>
</comment>